<dbReference type="Proteomes" id="UP001642464">
    <property type="component" value="Unassembled WGS sequence"/>
</dbReference>
<keyword evidence="2" id="KW-0812">Transmembrane</keyword>
<name>A0ABP0PP86_9DINO</name>
<keyword evidence="2" id="KW-1133">Transmembrane helix</keyword>
<comment type="caution">
    <text evidence="4">The sequence shown here is derived from an EMBL/GenBank/DDBJ whole genome shotgun (WGS) entry which is preliminary data.</text>
</comment>
<dbReference type="InterPro" id="IPR005183">
    <property type="entry name" value="DUF305_CopM-like"/>
</dbReference>
<feature type="transmembrane region" description="Helical" evidence="2">
    <location>
        <begin position="151"/>
        <end position="171"/>
    </location>
</feature>
<dbReference type="Pfam" id="PF03713">
    <property type="entry name" value="DUF305"/>
    <property type="match status" value="1"/>
</dbReference>
<evidence type="ECO:0000313" key="5">
    <source>
        <dbReference type="Proteomes" id="UP001642464"/>
    </source>
</evidence>
<sequence>MGAGALGGYLSPVLAATLPRAVVFRNPTCGCCHKWVAHLEANGFVTSVRDTTAMQAVKARLGVPESLAACHTAEVGGYVIEGHVPADAIHRLLAEKPKAAGLAVPGMPIGSPGMEGPDPQVYDVILFGPDGQRPYGQYREDRIEFMSYKRFGLMIATSTVVMFILMYLNTYQADHVFFSQTRMWMAVVMGATMAAVMIGFMWSMYQNVRVNVVIVALAGLAFVTALGLVRSQATVDDVSYMRAMIPHHSIAVLTSKRAQISDPRVRELADQIIEAQVREIAEMKALIADLSEKRNRSDQSEARP</sequence>
<feature type="transmembrane region" description="Helical" evidence="2">
    <location>
        <begin position="183"/>
        <end position="202"/>
    </location>
</feature>
<keyword evidence="1" id="KW-0175">Coiled coil</keyword>
<accession>A0ABP0PP86</accession>
<dbReference type="InterPro" id="IPR007332">
    <property type="entry name" value="DUF411"/>
</dbReference>
<dbReference type="InterPro" id="IPR012347">
    <property type="entry name" value="Ferritin-like"/>
</dbReference>
<gene>
    <name evidence="4" type="ORF">SCF082_LOCUS37308</name>
</gene>
<reference evidence="4 5" key="1">
    <citation type="submission" date="2024-02" db="EMBL/GenBank/DDBJ databases">
        <authorList>
            <person name="Chen Y."/>
            <person name="Shah S."/>
            <person name="Dougan E. K."/>
            <person name="Thang M."/>
            <person name="Chan C."/>
        </authorList>
    </citation>
    <scope>NUCLEOTIDE SEQUENCE [LARGE SCALE GENOMIC DNA]</scope>
</reference>
<dbReference type="Gene3D" id="1.20.1260.10">
    <property type="match status" value="1"/>
</dbReference>
<keyword evidence="5" id="KW-1185">Reference proteome</keyword>
<feature type="coiled-coil region" evidence="1">
    <location>
        <begin position="273"/>
        <end position="303"/>
    </location>
</feature>
<dbReference type="Pfam" id="PF04214">
    <property type="entry name" value="DUF411"/>
    <property type="match status" value="1"/>
</dbReference>
<feature type="transmembrane region" description="Helical" evidence="2">
    <location>
        <begin position="208"/>
        <end position="229"/>
    </location>
</feature>
<evidence type="ECO:0000259" key="3">
    <source>
        <dbReference type="Pfam" id="PF03713"/>
    </source>
</evidence>
<evidence type="ECO:0000256" key="2">
    <source>
        <dbReference type="SAM" id="Phobius"/>
    </source>
</evidence>
<evidence type="ECO:0000313" key="4">
    <source>
        <dbReference type="EMBL" id="CAK9077835.1"/>
    </source>
</evidence>
<evidence type="ECO:0000256" key="1">
    <source>
        <dbReference type="SAM" id="Coils"/>
    </source>
</evidence>
<keyword evidence="2" id="KW-0472">Membrane</keyword>
<protein>
    <submittedName>
        <fullName evidence="4">Uncharacterized protein L153</fullName>
    </submittedName>
</protein>
<organism evidence="4 5">
    <name type="scientific">Durusdinium trenchii</name>
    <dbReference type="NCBI Taxonomy" id="1381693"/>
    <lineage>
        <taxon>Eukaryota</taxon>
        <taxon>Sar</taxon>
        <taxon>Alveolata</taxon>
        <taxon>Dinophyceae</taxon>
        <taxon>Suessiales</taxon>
        <taxon>Symbiodiniaceae</taxon>
        <taxon>Durusdinium</taxon>
    </lineage>
</organism>
<proteinExistence type="predicted"/>
<feature type="domain" description="DUF305" evidence="3">
    <location>
        <begin position="237"/>
        <end position="298"/>
    </location>
</feature>
<dbReference type="EMBL" id="CAXAMM010037891">
    <property type="protein sequence ID" value="CAK9077835.1"/>
    <property type="molecule type" value="Genomic_DNA"/>
</dbReference>